<evidence type="ECO:0000313" key="2">
    <source>
        <dbReference type="Proteomes" id="UP000597877"/>
    </source>
</evidence>
<evidence type="ECO:0000313" key="1">
    <source>
        <dbReference type="EMBL" id="MBC5668640.1"/>
    </source>
</evidence>
<sequence>MKYNRNHKDRVFCMVFGYEKYKGNLLSLYNALNDTCYTNLDDLEITTMDNALYMSMKNDVSCIISNNLALFEQQSTWNPNMPLRGFMYFADLYNKYISTGSLGIYRDKLVKLPTPQYYVFYNGERDMPDKQLLKLSDAFIEPSREGCFEWTATILNINYGHNKKLLSNCKTLSDYGILIKTINDYKQKYNDINAAIENAIDYCIEHDVLKDFLLERKTEAMHTLLTEYDEKKTMEYLRQDAYDDGFVKGESTGFTKGENQLMVSLICKKLSKGKSVNQIADDLEEDVSKIKEIYDVAKDFAPEYDAKKILEKLG</sequence>
<name>A0ABR7F7A3_9FIRM</name>
<comment type="caution">
    <text evidence="1">The sequence shown here is derived from an EMBL/GenBank/DDBJ whole genome shotgun (WGS) entry which is preliminary data.</text>
</comment>
<accession>A0ABR7F7A3</accession>
<protein>
    <recommendedName>
        <fullName evidence="3">Transposase, YhgA-like</fullName>
    </recommendedName>
</protein>
<dbReference type="Proteomes" id="UP000597877">
    <property type="component" value="Unassembled WGS sequence"/>
</dbReference>
<dbReference type="EMBL" id="JACOOZ010000009">
    <property type="protein sequence ID" value="MBC5668640.1"/>
    <property type="molecule type" value="Genomic_DNA"/>
</dbReference>
<evidence type="ECO:0008006" key="3">
    <source>
        <dbReference type="Google" id="ProtNLM"/>
    </source>
</evidence>
<keyword evidence="2" id="KW-1185">Reference proteome</keyword>
<proteinExistence type="predicted"/>
<reference evidence="1 2" key="1">
    <citation type="submission" date="2020-08" db="EMBL/GenBank/DDBJ databases">
        <title>Genome public.</title>
        <authorList>
            <person name="Liu C."/>
            <person name="Sun Q."/>
        </authorList>
    </citation>
    <scope>NUCLEOTIDE SEQUENCE [LARGE SCALE GENOMIC DNA]</scope>
    <source>
        <strain evidence="1 2">BX4</strain>
    </source>
</reference>
<gene>
    <name evidence="1" type="ORF">H8S00_11730</name>
</gene>
<dbReference type="RefSeq" id="WP_118589698.1">
    <property type="nucleotide sequence ID" value="NZ_JACOOZ010000009.1"/>
</dbReference>
<organism evidence="1 2">
    <name type="scientific">Eubacterium segne</name>
    <dbReference type="NCBI Taxonomy" id="2763045"/>
    <lineage>
        <taxon>Bacteria</taxon>
        <taxon>Bacillati</taxon>
        <taxon>Bacillota</taxon>
        <taxon>Clostridia</taxon>
        <taxon>Eubacteriales</taxon>
        <taxon>Eubacteriaceae</taxon>
        <taxon>Eubacterium</taxon>
    </lineage>
</organism>